<dbReference type="EMBL" id="MJFZ01000464">
    <property type="protein sequence ID" value="RAW28837.1"/>
    <property type="molecule type" value="Genomic_DNA"/>
</dbReference>
<sequence>MTDEESHAGAEDLFYLPSLAFVDKFENGKDAKQDAEK</sequence>
<dbReference type="Proteomes" id="UP000735874">
    <property type="component" value="Unassembled WGS sequence"/>
</dbReference>
<dbReference type="Proteomes" id="UP000774804">
    <property type="component" value="Unassembled WGS sequence"/>
</dbReference>
<dbReference type="Proteomes" id="UP000736787">
    <property type="component" value="Unassembled WGS sequence"/>
</dbReference>
<dbReference type="EMBL" id="RCMI01000322">
    <property type="protein sequence ID" value="KAG2917470.1"/>
    <property type="molecule type" value="Genomic_DNA"/>
</dbReference>
<evidence type="ECO:0000313" key="7">
    <source>
        <dbReference type="Proteomes" id="UP000251314"/>
    </source>
</evidence>
<evidence type="ECO:0000313" key="3">
    <source>
        <dbReference type="EMBL" id="KAG2935084.1"/>
    </source>
</evidence>
<evidence type="ECO:0000313" key="4">
    <source>
        <dbReference type="EMBL" id="KAG2979775.1"/>
    </source>
</evidence>
<reference evidence="6 7" key="1">
    <citation type="submission" date="2018-01" db="EMBL/GenBank/DDBJ databases">
        <title>Draft genome of the strawberry crown rot pathogen Phytophthora cactorum.</title>
        <authorList>
            <person name="Armitage A.D."/>
            <person name="Lysoe E."/>
            <person name="Nellist C.F."/>
            <person name="Harrison R.J."/>
            <person name="Brurberg M.B."/>
        </authorList>
    </citation>
    <scope>NUCLEOTIDE SEQUENCE [LARGE SCALE GENOMIC DNA]</scope>
    <source>
        <strain evidence="6 7">10300</strain>
    </source>
</reference>
<keyword evidence="7" id="KW-1185">Reference proteome</keyword>
<dbReference type="EMBL" id="RCMK01000344">
    <property type="protein sequence ID" value="KAG2935084.1"/>
    <property type="molecule type" value="Genomic_DNA"/>
</dbReference>
<reference evidence="1" key="2">
    <citation type="submission" date="2018-10" db="EMBL/GenBank/DDBJ databases">
        <title>Effector identification in a new, highly contiguous assembly of the strawberry crown rot pathogen Phytophthora cactorum.</title>
        <authorList>
            <person name="Armitage A.D."/>
            <person name="Nellist C.F."/>
            <person name="Bates H."/>
            <person name="Vickerstaff R.J."/>
            <person name="Harrison R.J."/>
        </authorList>
    </citation>
    <scope>NUCLEOTIDE SEQUENCE</scope>
    <source>
        <strain evidence="1">15-7</strain>
        <strain evidence="2">4032</strain>
        <strain evidence="3">4040</strain>
        <strain evidence="4">P415</strain>
        <strain evidence="5">P421</strain>
    </source>
</reference>
<evidence type="ECO:0000313" key="5">
    <source>
        <dbReference type="EMBL" id="KAG3218520.1"/>
    </source>
</evidence>
<comment type="caution">
    <text evidence="6">The sequence shown here is derived from an EMBL/GenBank/DDBJ whole genome shotgun (WGS) entry which is preliminary data.</text>
</comment>
<accession>A0A329RVP1</accession>
<evidence type="ECO:0000313" key="2">
    <source>
        <dbReference type="EMBL" id="KAG2917470.1"/>
    </source>
</evidence>
<dbReference type="Proteomes" id="UP000760860">
    <property type="component" value="Unassembled WGS sequence"/>
</dbReference>
<dbReference type="OrthoDB" id="10282151at2759"/>
<gene>
    <name evidence="6" type="ORF">PC110_g14789</name>
    <name evidence="1" type="ORF">PC113_g11961</name>
    <name evidence="2" type="ORF">PC115_g10713</name>
    <name evidence="3" type="ORF">PC117_g12481</name>
    <name evidence="4" type="ORF">PC118_g11568</name>
    <name evidence="5" type="ORF">PC129_g10691</name>
</gene>
<dbReference type="Proteomes" id="UP000697107">
    <property type="component" value="Unassembled WGS sequence"/>
</dbReference>
<dbReference type="Proteomes" id="UP000251314">
    <property type="component" value="Unassembled WGS sequence"/>
</dbReference>
<dbReference type="VEuPathDB" id="FungiDB:PC110_g14789"/>
<dbReference type="AlphaFoldDB" id="A0A329RVP1"/>
<evidence type="ECO:0000313" key="1">
    <source>
        <dbReference type="EMBL" id="KAG2856008.1"/>
    </source>
</evidence>
<proteinExistence type="predicted"/>
<dbReference type="EMBL" id="RCMV01000359">
    <property type="protein sequence ID" value="KAG3218520.1"/>
    <property type="molecule type" value="Genomic_DNA"/>
</dbReference>
<evidence type="ECO:0000313" key="6">
    <source>
        <dbReference type="EMBL" id="RAW28837.1"/>
    </source>
</evidence>
<name>A0A329RVP1_9STRA</name>
<dbReference type="EMBL" id="RCML01000353">
    <property type="protein sequence ID" value="KAG2979775.1"/>
    <property type="molecule type" value="Genomic_DNA"/>
</dbReference>
<dbReference type="EMBL" id="RCMG01000351">
    <property type="protein sequence ID" value="KAG2856008.1"/>
    <property type="molecule type" value="Genomic_DNA"/>
</dbReference>
<organism evidence="6 7">
    <name type="scientific">Phytophthora cactorum</name>
    <dbReference type="NCBI Taxonomy" id="29920"/>
    <lineage>
        <taxon>Eukaryota</taxon>
        <taxon>Sar</taxon>
        <taxon>Stramenopiles</taxon>
        <taxon>Oomycota</taxon>
        <taxon>Peronosporomycetes</taxon>
        <taxon>Peronosporales</taxon>
        <taxon>Peronosporaceae</taxon>
        <taxon>Phytophthora</taxon>
    </lineage>
</organism>
<protein>
    <submittedName>
        <fullName evidence="6">Uncharacterized protein</fullName>
    </submittedName>
</protein>